<sequence>MASDGRSIIRTNCGETTVTVGGSILPAAGHAQWPGWSSGRGGNCWW</sequence>
<organism evidence="1 2">
    <name type="scientific">Elysia crispata</name>
    <name type="common">lettuce slug</name>
    <dbReference type="NCBI Taxonomy" id="231223"/>
    <lineage>
        <taxon>Eukaryota</taxon>
        <taxon>Metazoa</taxon>
        <taxon>Spiralia</taxon>
        <taxon>Lophotrochozoa</taxon>
        <taxon>Mollusca</taxon>
        <taxon>Gastropoda</taxon>
        <taxon>Heterobranchia</taxon>
        <taxon>Euthyneura</taxon>
        <taxon>Panpulmonata</taxon>
        <taxon>Sacoglossa</taxon>
        <taxon>Placobranchoidea</taxon>
        <taxon>Plakobranchidae</taxon>
        <taxon>Elysia</taxon>
    </lineage>
</organism>
<dbReference type="Proteomes" id="UP001283361">
    <property type="component" value="Unassembled WGS sequence"/>
</dbReference>
<evidence type="ECO:0000313" key="2">
    <source>
        <dbReference type="Proteomes" id="UP001283361"/>
    </source>
</evidence>
<accession>A0AAE1CW99</accession>
<protein>
    <submittedName>
        <fullName evidence="1">Uncharacterized protein</fullName>
    </submittedName>
</protein>
<gene>
    <name evidence="1" type="ORF">RRG08_064247</name>
</gene>
<dbReference type="AlphaFoldDB" id="A0AAE1CW99"/>
<dbReference type="EMBL" id="JAWDGP010006469">
    <property type="protein sequence ID" value="KAK3740419.1"/>
    <property type="molecule type" value="Genomic_DNA"/>
</dbReference>
<comment type="caution">
    <text evidence="1">The sequence shown here is derived from an EMBL/GenBank/DDBJ whole genome shotgun (WGS) entry which is preliminary data.</text>
</comment>
<name>A0AAE1CW99_9GAST</name>
<keyword evidence="2" id="KW-1185">Reference proteome</keyword>
<reference evidence="1" key="1">
    <citation type="journal article" date="2023" name="G3 (Bethesda)">
        <title>A reference genome for the long-term kleptoplast-retaining sea slug Elysia crispata morphotype clarki.</title>
        <authorList>
            <person name="Eastman K.E."/>
            <person name="Pendleton A.L."/>
            <person name="Shaikh M.A."/>
            <person name="Suttiyut T."/>
            <person name="Ogas R."/>
            <person name="Tomko P."/>
            <person name="Gavelis G."/>
            <person name="Widhalm J.R."/>
            <person name="Wisecaver J.H."/>
        </authorList>
    </citation>
    <scope>NUCLEOTIDE SEQUENCE</scope>
    <source>
        <strain evidence="1">ECLA1</strain>
    </source>
</reference>
<feature type="non-terminal residue" evidence="1">
    <location>
        <position position="46"/>
    </location>
</feature>
<proteinExistence type="predicted"/>
<evidence type="ECO:0000313" key="1">
    <source>
        <dbReference type="EMBL" id="KAK3740419.1"/>
    </source>
</evidence>